<comment type="caution">
    <text evidence="1">The sequence shown here is derived from an EMBL/GenBank/DDBJ whole genome shotgun (WGS) entry which is preliminary data.</text>
</comment>
<dbReference type="SUPFAM" id="SSF48371">
    <property type="entry name" value="ARM repeat"/>
    <property type="match status" value="1"/>
</dbReference>
<protein>
    <submittedName>
        <fullName evidence="1">Uncharacterized protein</fullName>
    </submittedName>
</protein>
<reference evidence="1 2" key="1">
    <citation type="journal article" date="2019" name="G3 (Bethesda)">
        <title>Sequencing of a Wild Apple (Malus baccata) Genome Unravels the Differences Between Cultivated and Wild Apple Species Regarding Disease Resistance and Cold Tolerance.</title>
        <authorList>
            <person name="Chen X."/>
        </authorList>
    </citation>
    <scope>NUCLEOTIDE SEQUENCE [LARGE SCALE GENOMIC DNA]</scope>
    <source>
        <strain evidence="2">cv. Shandingzi</strain>
        <tissue evidence="1">Leaves</tissue>
    </source>
</reference>
<evidence type="ECO:0000313" key="1">
    <source>
        <dbReference type="EMBL" id="TQD89375.1"/>
    </source>
</evidence>
<organism evidence="1 2">
    <name type="scientific">Malus baccata</name>
    <name type="common">Siberian crab apple</name>
    <name type="synonym">Pyrus baccata</name>
    <dbReference type="NCBI Taxonomy" id="106549"/>
    <lineage>
        <taxon>Eukaryota</taxon>
        <taxon>Viridiplantae</taxon>
        <taxon>Streptophyta</taxon>
        <taxon>Embryophyta</taxon>
        <taxon>Tracheophyta</taxon>
        <taxon>Spermatophyta</taxon>
        <taxon>Magnoliopsida</taxon>
        <taxon>eudicotyledons</taxon>
        <taxon>Gunneridae</taxon>
        <taxon>Pentapetalae</taxon>
        <taxon>rosids</taxon>
        <taxon>fabids</taxon>
        <taxon>Rosales</taxon>
        <taxon>Rosaceae</taxon>
        <taxon>Amygdaloideae</taxon>
        <taxon>Maleae</taxon>
        <taxon>Malus</taxon>
    </lineage>
</organism>
<sequence length="452" mass="50656">MSESFSTLYELLIQLSDSISKSLSKAPDTPPDDGGVSSKALLEALLPRKQPPRSPNIDGAQLHTSIRDFALACAVLSASQSSAHDLLTWIPKDLSAAADLAFRKLSEAYLMDYSEKNSKTIAELGLNCGSVPEEKKLVIELTPEVLPLLKSRIKESSIDKSEDCDEFSAASARVPVGFAIVAAYQFRWFVTQIDYPHLGKLSNLVIPCALTALDHWSAEIKGQGMISFIHIAKNVNAAELGWFQDVILDACCQNIASSDEIWELVVEMSVLIVTCTQQSNPRSPWFDKMLNEMLSHLERQSRNKERRVAWLRHIEPLFNGVGLVLLAHFRRIFPLFFKWMHADDDETVLLVLKQIETVIKLTWVRNTQYVERLVDELAVLYKEAALKRSREGIRDVVIRILILLHQCKGVQFEAAWGKHRDDPNLATIGPSLGASLGERKATVVQLPYVERV</sequence>
<dbReference type="PANTHER" id="PTHR14873:SF1">
    <property type="entry name" value="OS06G0694100 PROTEIN"/>
    <property type="match status" value="1"/>
</dbReference>
<proteinExistence type="predicted"/>
<evidence type="ECO:0000313" key="2">
    <source>
        <dbReference type="Proteomes" id="UP000315295"/>
    </source>
</evidence>
<dbReference type="STRING" id="106549.A0A540LSB2"/>
<dbReference type="AlphaFoldDB" id="A0A540LSB2"/>
<dbReference type="PANTHER" id="PTHR14873">
    <property type="entry name" value="OS06G0694100 PROTEIN"/>
    <property type="match status" value="1"/>
</dbReference>
<keyword evidence="2" id="KW-1185">Reference proteome</keyword>
<gene>
    <name evidence="1" type="ORF">C1H46_025018</name>
</gene>
<dbReference type="InterPro" id="IPR016024">
    <property type="entry name" value="ARM-type_fold"/>
</dbReference>
<accession>A0A540LSB2</accession>
<name>A0A540LSB2_MALBA</name>
<dbReference type="Proteomes" id="UP000315295">
    <property type="component" value="Unassembled WGS sequence"/>
</dbReference>
<dbReference type="EMBL" id="VIEB01000479">
    <property type="protein sequence ID" value="TQD89375.1"/>
    <property type="molecule type" value="Genomic_DNA"/>
</dbReference>